<keyword evidence="5" id="KW-1185">Reference proteome</keyword>
<name>R2XG12_9ENTE</name>
<comment type="caution">
    <text evidence="2">The sequence shown here is derived from an EMBL/GenBank/DDBJ whole genome shotgun (WGS) entry which is preliminary data.</text>
</comment>
<accession>R2XG12</accession>
<proteinExistence type="predicted"/>
<evidence type="ECO:0000313" key="4">
    <source>
        <dbReference type="Proteomes" id="UP000013750"/>
    </source>
</evidence>
<reference evidence="2 4" key="1">
    <citation type="submission" date="2013-02" db="EMBL/GenBank/DDBJ databases">
        <title>The Genome Sequence of Enterococcus gilvus ATCC BAA-350.</title>
        <authorList>
            <consortium name="The Broad Institute Genome Sequencing Platform"/>
            <consortium name="The Broad Institute Genome Sequencing Center for Infectious Disease"/>
            <person name="Earl A.M."/>
            <person name="Gilmore M.S."/>
            <person name="Lebreton F."/>
            <person name="Walker B."/>
            <person name="Young S.K."/>
            <person name="Zeng Q."/>
            <person name="Gargeya S."/>
            <person name="Fitzgerald M."/>
            <person name="Haas B."/>
            <person name="Abouelleil A."/>
            <person name="Alvarado L."/>
            <person name="Arachchi H.M."/>
            <person name="Berlin A.M."/>
            <person name="Chapman S.B."/>
            <person name="Dewar J."/>
            <person name="Goldberg J."/>
            <person name="Griggs A."/>
            <person name="Gujja S."/>
            <person name="Hansen M."/>
            <person name="Howarth C."/>
            <person name="Imamovic A."/>
            <person name="Larimer J."/>
            <person name="McCowan C."/>
            <person name="Murphy C."/>
            <person name="Neiman D."/>
            <person name="Pearson M."/>
            <person name="Priest M."/>
            <person name="Roberts A."/>
            <person name="Saif S."/>
            <person name="Shea T."/>
            <person name="Sisk P."/>
            <person name="Sykes S."/>
            <person name="Wortman J."/>
            <person name="Nusbaum C."/>
            <person name="Birren B."/>
        </authorList>
    </citation>
    <scope>NUCLEOTIDE SEQUENCE [LARGE SCALE GENOMIC DNA]</scope>
    <source>
        <strain evidence="2 4">ATCC BAA-350</strain>
    </source>
</reference>
<dbReference type="RefSeq" id="WP_010781839.1">
    <property type="nucleotide sequence ID" value="NZ_ASWH01000001.1"/>
</dbReference>
<dbReference type="EMBL" id="AJDQ01000012">
    <property type="protein sequence ID" value="EOI53543.1"/>
    <property type="molecule type" value="Genomic_DNA"/>
</dbReference>
<evidence type="ECO:0000313" key="3">
    <source>
        <dbReference type="EMBL" id="EOW81182.1"/>
    </source>
</evidence>
<dbReference type="PATRIC" id="fig|1158614.3.peg.3473"/>
<sequence>MLMVLLVLTIAGLVLSFWMNGLVKNKANRLYGWLAVLQGACLGGMFGLLLVLVLLGAVLTR</sequence>
<keyword evidence="1" id="KW-1133">Transmembrane helix</keyword>
<evidence type="ECO:0000313" key="5">
    <source>
        <dbReference type="Proteomes" id="UP000014160"/>
    </source>
</evidence>
<reference evidence="3 5" key="2">
    <citation type="submission" date="2013-03" db="EMBL/GenBank/DDBJ databases">
        <title>The Genome Sequence of Enterococcus gilvus ATCC BAA-350 (PacBio/Illumina hybrid assembly).</title>
        <authorList>
            <consortium name="The Broad Institute Genomics Platform"/>
            <consortium name="The Broad Institute Genome Sequencing Center for Infectious Disease"/>
            <person name="Earl A."/>
            <person name="Russ C."/>
            <person name="Gilmore M."/>
            <person name="Surin D."/>
            <person name="Walker B."/>
            <person name="Young S."/>
            <person name="Zeng Q."/>
            <person name="Gargeya S."/>
            <person name="Fitzgerald M."/>
            <person name="Haas B."/>
            <person name="Abouelleil A."/>
            <person name="Allen A.W."/>
            <person name="Alvarado L."/>
            <person name="Arachchi H.M."/>
            <person name="Berlin A.M."/>
            <person name="Chapman S.B."/>
            <person name="Gainer-Dewar J."/>
            <person name="Goldberg J."/>
            <person name="Griggs A."/>
            <person name="Gujja S."/>
            <person name="Hansen M."/>
            <person name="Howarth C."/>
            <person name="Imamovic A."/>
            <person name="Ireland A."/>
            <person name="Larimer J."/>
            <person name="McCowan C."/>
            <person name="Murphy C."/>
            <person name="Pearson M."/>
            <person name="Poon T.W."/>
            <person name="Priest M."/>
            <person name="Roberts A."/>
            <person name="Saif S."/>
            <person name="Shea T."/>
            <person name="Sisk P."/>
            <person name="Sykes S."/>
            <person name="Wortman J."/>
            <person name="Nusbaum C."/>
            <person name="Birren B."/>
        </authorList>
    </citation>
    <scope>NUCLEOTIDE SEQUENCE [LARGE SCALE GENOMIC DNA]</scope>
    <source>
        <strain evidence="3 5">ATCC BAA-350</strain>
    </source>
</reference>
<feature type="transmembrane region" description="Helical" evidence="1">
    <location>
        <begin position="32"/>
        <end position="59"/>
    </location>
</feature>
<organism evidence="2 4">
    <name type="scientific">Enterococcus gilvus ATCC BAA-350</name>
    <dbReference type="NCBI Taxonomy" id="1158614"/>
    <lineage>
        <taxon>Bacteria</taxon>
        <taxon>Bacillati</taxon>
        <taxon>Bacillota</taxon>
        <taxon>Bacilli</taxon>
        <taxon>Lactobacillales</taxon>
        <taxon>Enterococcaceae</taxon>
        <taxon>Enterococcus</taxon>
    </lineage>
</organism>
<dbReference type="EMBL" id="ASWH01000001">
    <property type="protein sequence ID" value="EOW81182.1"/>
    <property type="molecule type" value="Genomic_DNA"/>
</dbReference>
<dbReference type="AlphaFoldDB" id="R2XG12"/>
<gene>
    <name evidence="3" type="ORF">I592_00467</name>
    <name evidence="2" type="ORF">UKC_03495</name>
</gene>
<dbReference type="HOGENOM" id="CLU_209022_0_0_9"/>
<dbReference type="Proteomes" id="UP000014160">
    <property type="component" value="Unassembled WGS sequence"/>
</dbReference>
<protein>
    <submittedName>
        <fullName evidence="2">Uncharacterized protein</fullName>
    </submittedName>
</protein>
<keyword evidence="1" id="KW-0472">Membrane</keyword>
<evidence type="ECO:0000313" key="2">
    <source>
        <dbReference type="EMBL" id="EOI53543.1"/>
    </source>
</evidence>
<evidence type="ECO:0000256" key="1">
    <source>
        <dbReference type="SAM" id="Phobius"/>
    </source>
</evidence>
<keyword evidence="1" id="KW-0812">Transmembrane</keyword>
<dbReference type="Proteomes" id="UP000013750">
    <property type="component" value="Unassembled WGS sequence"/>
</dbReference>